<dbReference type="SUPFAM" id="SSF47676">
    <property type="entry name" value="Conserved domain common to transcription factors TFIIS, elongin A, CRSP70"/>
    <property type="match status" value="1"/>
</dbReference>
<keyword evidence="4" id="KW-1185">Reference proteome</keyword>
<dbReference type="InterPro" id="IPR017923">
    <property type="entry name" value="TFIIS_N"/>
</dbReference>
<organism evidence="3 4">
    <name type="scientific">Hondaea fermentalgiana</name>
    <dbReference type="NCBI Taxonomy" id="2315210"/>
    <lineage>
        <taxon>Eukaryota</taxon>
        <taxon>Sar</taxon>
        <taxon>Stramenopiles</taxon>
        <taxon>Bigyra</taxon>
        <taxon>Labyrinthulomycetes</taxon>
        <taxon>Thraustochytrida</taxon>
        <taxon>Thraustochytriidae</taxon>
        <taxon>Hondaea</taxon>
    </lineage>
</organism>
<comment type="caution">
    <text evidence="3">The sequence shown here is derived from an EMBL/GenBank/DDBJ whole genome shotgun (WGS) entry which is preliminary data.</text>
</comment>
<gene>
    <name evidence="3" type="ORF">FCC1311_057012</name>
</gene>
<sequence>MSNALSSNSSGKRRAISSSKFRQGTLMDCKKVVVLQDVEYLRNETSVQFKACLRAHAQFPTESTKDVDNSKKGSETPATGKGREGSSATPVVERNEALTLAQSSLQSALQQLESMFIALETLRETGVGKTVNKVAQASEAVVGSKAKDLSTRLVERWRKTAKDALVRSAERDRRGPIVMKRV</sequence>
<proteinExistence type="predicted"/>
<dbReference type="InParanoid" id="A0A2R5GEY4"/>
<evidence type="ECO:0000313" key="4">
    <source>
        <dbReference type="Proteomes" id="UP000241890"/>
    </source>
</evidence>
<reference evidence="3 4" key="1">
    <citation type="submission" date="2017-12" db="EMBL/GenBank/DDBJ databases">
        <title>Sequencing, de novo assembly and annotation of complete genome of a new Thraustochytrid species, strain FCC1311.</title>
        <authorList>
            <person name="Sedici K."/>
            <person name="Godart F."/>
            <person name="Aiese Cigliano R."/>
            <person name="Sanseverino W."/>
            <person name="Barakat M."/>
            <person name="Ortet P."/>
            <person name="Marechal E."/>
            <person name="Cagnac O."/>
            <person name="Amato A."/>
        </authorList>
    </citation>
    <scope>NUCLEOTIDE SEQUENCE [LARGE SCALE GENOMIC DNA]</scope>
</reference>
<dbReference type="InterPro" id="IPR035441">
    <property type="entry name" value="TFIIS/LEDGF_dom_sf"/>
</dbReference>
<dbReference type="Proteomes" id="UP000241890">
    <property type="component" value="Unassembled WGS sequence"/>
</dbReference>
<evidence type="ECO:0000313" key="3">
    <source>
        <dbReference type="EMBL" id="GBG29480.1"/>
    </source>
</evidence>
<dbReference type="AlphaFoldDB" id="A0A2R5GEY4"/>
<feature type="domain" description="TFIIS N-terminal" evidence="2">
    <location>
        <begin position="108"/>
        <end position="159"/>
    </location>
</feature>
<dbReference type="Pfam" id="PF08711">
    <property type="entry name" value="Med26"/>
    <property type="match status" value="1"/>
</dbReference>
<dbReference type="EMBL" id="BEYU01000059">
    <property type="protein sequence ID" value="GBG29480.1"/>
    <property type="molecule type" value="Genomic_DNA"/>
</dbReference>
<feature type="compositionally biased region" description="Basic and acidic residues" evidence="1">
    <location>
        <begin position="63"/>
        <end position="74"/>
    </location>
</feature>
<protein>
    <recommendedName>
        <fullName evidence="2">TFIIS N-terminal domain-containing protein</fullName>
    </recommendedName>
</protein>
<dbReference type="Gene3D" id="1.20.930.10">
    <property type="entry name" value="Conserved domain common to transcription factors TFIIS, elongin A, CRSP70"/>
    <property type="match status" value="1"/>
</dbReference>
<name>A0A2R5GEY4_9STRA</name>
<feature type="region of interest" description="Disordered" evidence="1">
    <location>
        <begin position="61"/>
        <end position="91"/>
    </location>
</feature>
<accession>A0A2R5GEY4</accession>
<evidence type="ECO:0000256" key="1">
    <source>
        <dbReference type="SAM" id="MobiDB-lite"/>
    </source>
</evidence>
<evidence type="ECO:0000259" key="2">
    <source>
        <dbReference type="Pfam" id="PF08711"/>
    </source>
</evidence>